<reference evidence="2" key="1">
    <citation type="submission" date="2017-02" db="EMBL/GenBank/DDBJ databases">
        <authorList>
            <person name="Varghese N."/>
            <person name="Submissions S."/>
        </authorList>
    </citation>
    <scope>NUCLEOTIDE SEQUENCE [LARGE SCALE GENOMIC DNA]</scope>
    <source>
        <strain evidence="2">DSM 19608</strain>
    </source>
</reference>
<dbReference type="RefSeq" id="WP_078927557.1">
    <property type="nucleotide sequence ID" value="NZ_FUXB01000025.1"/>
</dbReference>
<dbReference type="EMBL" id="FUXB01000025">
    <property type="protein sequence ID" value="SKA26664.1"/>
    <property type="molecule type" value="Genomic_DNA"/>
</dbReference>
<protein>
    <submittedName>
        <fullName evidence="1">Uncharacterized protein</fullName>
    </submittedName>
</protein>
<sequence length="116" mass="13404">MKSCEEKIAYEQIVKTLSSLNVYQAKNVLDSVYRSVSSGKLEVTPVPSYYKSKIDSDRELHDFILSLDLEFLPQKDVLLACIDKFGKERAPSRTSLNRAWKKLLHKKQWVNANEQI</sequence>
<organism evidence="1 2">
    <name type="scientific">Vibrio cincinnatiensis DSM 19608</name>
    <dbReference type="NCBI Taxonomy" id="1123491"/>
    <lineage>
        <taxon>Bacteria</taxon>
        <taxon>Pseudomonadati</taxon>
        <taxon>Pseudomonadota</taxon>
        <taxon>Gammaproteobacteria</taxon>
        <taxon>Vibrionales</taxon>
        <taxon>Vibrionaceae</taxon>
        <taxon>Vibrio</taxon>
    </lineage>
</organism>
<name>A0A1T4SEG4_VIBCI</name>
<dbReference type="Proteomes" id="UP000190834">
    <property type="component" value="Unassembled WGS sequence"/>
</dbReference>
<proteinExistence type="predicted"/>
<evidence type="ECO:0000313" key="1">
    <source>
        <dbReference type="EMBL" id="SKA26664.1"/>
    </source>
</evidence>
<accession>A0A1T4SEG4</accession>
<dbReference type="STRING" id="1123491.SAMN02745782_03241"/>
<dbReference type="OrthoDB" id="5903868at2"/>
<keyword evidence="2" id="KW-1185">Reference proteome</keyword>
<gene>
    <name evidence="1" type="ORF">SAMN02745782_03241</name>
</gene>
<dbReference type="GeneID" id="70581961"/>
<evidence type="ECO:0000313" key="2">
    <source>
        <dbReference type="Proteomes" id="UP000190834"/>
    </source>
</evidence>
<dbReference type="AlphaFoldDB" id="A0A1T4SEG4"/>